<dbReference type="NCBIfam" id="TIGR03859">
    <property type="entry name" value="PQQ_PqqD"/>
    <property type="match status" value="1"/>
</dbReference>
<organism evidence="5 6">
    <name type="scientific">Denitromonas iodatirespirans</name>
    <dbReference type="NCBI Taxonomy" id="2795389"/>
    <lineage>
        <taxon>Bacteria</taxon>
        <taxon>Pseudomonadati</taxon>
        <taxon>Pseudomonadota</taxon>
        <taxon>Betaproteobacteria</taxon>
        <taxon>Rhodocyclales</taxon>
        <taxon>Zoogloeaceae</taxon>
        <taxon>Denitromonas</taxon>
    </lineage>
</organism>
<dbReference type="InterPro" id="IPR008792">
    <property type="entry name" value="PQQD"/>
</dbReference>
<comment type="pathway">
    <text evidence="1 4">Cofactor biosynthesis; pyrroloquinoline quinone biosynthesis.</text>
</comment>
<evidence type="ECO:0000256" key="2">
    <source>
        <dbReference type="ARBA" id="ARBA00011741"/>
    </source>
</evidence>
<comment type="caution">
    <text evidence="5">The sequence shown here is derived from an EMBL/GenBank/DDBJ whole genome shotgun (WGS) entry which is preliminary data.</text>
</comment>
<dbReference type="Pfam" id="PF05402">
    <property type="entry name" value="PqqD"/>
    <property type="match status" value="1"/>
</dbReference>
<sequence length="101" mass="11166">MTLASTATDRRPQLSPHFMFRWEASQDAYILLYPEGLIKLNPSAGEILKRCDGQHTVAELIAELQDAFPGPADDIDQGVRAFLDVATDKGWLHAGELVKKS</sequence>
<evidence type="ECO:0000256" key="3">
    <source>
        <dbReference type="ARBA" id="ARBA00022905"/>
    </source>
</evidence>
<dbReference type="Gene3D" id="1.10.10.1150">
    <property type="entry name" value="Coenzyme PQQ synthesis protein D (PqqD)"/>
    <property type="match status" value="1"/>
</dbReference>
<accession>A0A944D7M1</accession>
<comment type="subunit">
    <text evidence="2 4">Monomer. Interacts with PqqE.</text>
</comment>
<name>A0A944D7M1_DENI1</name>
<dbReference type="HAMAP" id="MF_00655">
    <property type="entry name" value="PQQ_syn_PqqD"/>
    <property type="match status" value="1"/>
</dbReference>
<keyword evidence="6" id="KW-1185">Reference proteome</keyword>
<evidence type="ECO:0000313" key="6">
    <source>
        <dbReference type="Proteomes" id="UP000694660"/>
    </source>
</evidence>
<dbReference type="AlphaFoldDB" id="A0A944D7M1"/>
<gene>
    <name evidence="4 5" type="primary">pqqD</name>
    <name evidence="5" type="ORF">I8J34_01310</name>
</gene>
<dbReference type="GO" id="GO:0048038">
    <property type="term" value="F:quinone binding"/>
    <property type="evidence" value="ECO:0007669"/>
    <property type="project" value="InterPro"/>
</dbReference>
<dbReference type="EMBL" id="JAEKFT010000001">
    <property type="protein sequence ID" value="MBT0959796.1"/>
    <property type="molecule type" value="Genomic_DNA"/>
</dbReference>
<evidence type="ECO:0000256" key="4">
    <source>
        <dbReference type="HAMAP-Rule" id="MF_00655"/>
    </source>
</evidence>
<protein>
    <recommendedName>
        <fullName evidence="4">PqqA binding protein</fullName>
    </recommendedName>
    <alternativeName>
        <fullName evidence="4">Coenzyme PQQ synthesis protein D</fullName>
    </alternativeName>
    <alternativeName>
        <fullName evidence="4">Pyrroloquinoline quinone biosynthesis protein D</fullName>
    </alternativeName>
</protein>
<proteinExistence type="inferred from homology"/>
<evidence type="ECO:0000256" key="1">
    <source>
        <dbReference type="ARBA" id="ARBA00004886"/>
    </source>
</evidence>
<dbReference type="GO" id="GO:0018189">
    <property type="term" value="P:pyrroloquinoline quinone biosynthetic process"/>
    <property type="evidence" value="ECO:0007669"/>
    <property type="project" value="UniProtKB-UniRule"/>
</dbReference>
<dbReference type="InterPro" id="IPR041881">
    <property type="entry name" value="PqqD_sf"/>
</dbReference>
<comment type="function">
    <text evidence="4">Functions as a PqqA binding protein and presents PqqA to PqqE, in the pyrroloquinoline quinone (PQQ) biosynthetic pathway.</text>
</comment>
<comment type="similarity">
    <text evidence="4">Belongs to the PqqD family.</text>
</comment>
<dbReference type="RefSeq" id="WP_214359544.1">
    <property type="nucleotide sequence ID" value="NZ_JAEKFT010000001.1"/>
</dbReference>
<dbReference type="Proteomes" id="UP000694660">
    <property type="component" value="Unassembled WGS sequence"/>
</dbReference>
<evidence type="ECO:0000313" key="5">
    <source>
        <dbReference type="EMBL" id="MBT0959796.1"/>
    </source>
</evidence>
<reference evidence="6" key="1">
    <citation type="journal article" date="2022" name="ISME J.">
        <title>Genetic and phylogenetic analysis of dissimilatory iodate-reducing bacteria identifies potential niches across the world's oceans.</title>
        <authorList>
            <person name="Reyes-Umana V."/>
            <person name="Henning Z."/>
            <person name="Lee K."/>
            <person name="Barnum T.P."/>
            <person name="Coates J.D."/>
        </authorList>
    </citation>
    <scope>NUCLEOTIDE SEQUENCE [LARGE SCALE GENOMIC DNA]</scope>
    <source>
        <strain evidence="6">IR12</strain>
    </source>
</reference>
<keyword evidence="3 4" id="KW-0884">PQQ biosynthesis</keyword>
<dbReference type="InterPro" id="IPR022479">
    <property type="entry name" value="PqqD_bac"/>
</dbReference>